<evidence type="ECO:0000256" key="1">
    <source>
        <dbReference type="SAM" id="MobiDB-lite"/>
    </source>
</evidence>
<dbReference type="RefSeq" id="WP_078073752.1">
    <property type="nucleotide sequence ID" value="NZ_CP018047.1"/>
</dbReference>
<feature type="compositionally biased region" description="Basic and acidic residues" evidence="1">
    <location>
        <begin position="16"/>
        <end position="26"/>
    </location>
</feature>
<dbReference type="Proteomes" id="UP000189677">
    <property type="component" value="Chromosome"/>
</dbReference>
<gene>
    <name evidence="2" type="ORF">BBN63_02260</name>
</gene>
<organism evidence="2 3">
    <name type="scientific">Streptomyces niveus</name>
    <name type="common">Streptomyces spheroides</name>
    <dbReference type="NCBI Taxonomy" id="193462"/>
    <lineage>
        <taxon>Bacteria</taxon>
        <taxon>Bacillati</taxon>
        <taxon>Actinomycetota</taxon>
        <taxon>Actinomycetes</taxon>
        <taxon>Kitasatosporales</taxon>
        <taxon>Streptomycetaceae</taxon>
        <taxon>Streptomyces</taxon>
    </lineage>
</organism>
<name>A0A1U9QLX1_STRNV</name>
<feature type="region of interest" description="Disordered" evidence="1">
    <location>
        <begin position="1"/>
        <end position="26"/>
    </location>
</feature>
<dbReference type="AlphaFoldDB" id="A0A1U9QLX1"/>
<feature type="compositionally biased region" description="Gly residues" evidence="1">
    <location>
        <begin position="1"/>
        <end position="11"/>
    </location>
</feature>
<sequence length="294" mass="31114">MSGGDDGGTTGPAGRPRADTTVDGEGRFVVRVALPLPASARPRLLLQPRPPKGQSEPSQRRAEETGRVVALEPAGQDRWRAVVEAAPALEEGRWDVYVLGAPGEERVPLLPGLRDLRVLVSGPGDDRVTPLAVRIPYATKDGRLAVRAWLRATHAEAGRIDFSGTSMTVAARLFGARLGEGAAASLHRRGGDGAVRETALRPEGDRDFAFTVDYRDLPADGGQTGTGAAPAVWDVYVRPAADAPRIRVARLLDDVADRKTVFVYPSAALGGVTARPYYTVDNDLAVEVAPTTGG</sequence>
<protein>
    <recommendedName>
        <fullName evidence="4">Transferase</fullName>
    </recommendedName>
</protein>
<evidence type="ECO:0000313" key="3">
    <source>
        <dbReference type="Proteomes" id="UP000189677"/>
    </source>
</evidence>
<evidence type="ECO:0008006" key="4">
    <source>
        <dbReference type="Google" id="ProtNLM"/>
    </source>
</evidence>
<feature type="region of interest" description="Disordered" evidence="1">
    <location>
        <begin position="40"/>
        <end position="66"/>
    </location>
</feature>
<keyword evidence="3" id="KW-1185">Reference proteome</keyword>
<dbReference type="KEGG" id="snw:BBN63_02260"/>
<dbReference type="EMBL" id="CP018047">
    <property type="protein sequence ID" value="AQU65252.1"/>
    <property type="molecule type" value="Genomic_DNA"/>
</dbReference>
<proteinExistence type="predicted"/>
<accession>A0A1U9QLX1</accession>
<evidence type="ECO:0000313" key="2">
    <source>
        <dbReference type="EMBL" id="AQU65252.1"/>
    </source>
</evidence>
<reference evidence="2 3" key="1">
    <citation type="submission" date="2016-11" db="EMBL/GenBank/DDBJ databases">
        <title>Complete genome sequence of Streptomyces niveus SCSIO 3406.</title>
        <authorList>
            <person name="Zhu Q."/>
            <person name="Cheng W."/>
            <person name="Song Y."/>
            <person name="Li Q."/>
            <person name="Ju J."/>
        </authorList>
    </citation>
    <scope>NUCLEOTIDE SEQUENCE [LARGE SCALE GENOMIC DNA]</scope>
    <source>
        <strain evidence="2 3">SCSIO 3406</strain>
    </source>
</reference>